<keyword evidence="5" id="KW-1185">Reference proteome</keyword>
<feature type="region of interest" description="Disordered" evidence="2">
    <location>
        <begin position="389"/>
        <end position="416"/>
    </location>
</feature>
<dbReference type="Pfam" id="PF06722">
    <property type="entry name" value="EryCIII-like_C"/>
    <property type="match status" value="1"/>
</dbReference>
<dbReference type="RefSeq" id="WP_344444385.1">
    <property type="nucleotide sequence ID" value="NZ_BAAALF010000111.1"/>
</dbReference>
<dbReference type="SUPFAM" id="SSF53756">
    <property type="entry name" value="UDP-Glycosyltransferase/glycogen phosphorylase"/>
    <property type="match status" value="1"/>
</dbReference>
<organism evidence="4 5">
    <name type="scientific">Kitasatospora nipponensis</name>
    <dbReference type="NCBI Taxonomy" id="258049"/>
    <lineage>
        <taxon>Bacteria</taxon>
        <taxon>Bacillati</taxon>
        <taxon>Actinomycetota</taxon>
        <taxon>Actinomycetes</taxon>
        <taxon>Kitasatosporales</taxon>
        <taxon>Streptomycetaceae</taxon>
        <taxon>Kitasatospora</taxon>
    </lineage>
</organism>
<evidence type="ECO:0000256" key="2">
    <source>
        <dbReference type="SAM" id="MobiDB-lite"/>
    </source>
</evidence>
<dbReference type="InterPro" id="IPR002213">
    <property type="entry name" value="UDP_glucos_trans"/>
</dbReference>
<evidence type="ECO:0000256" key="1">
    <source>
        <dbReference type="ARBA" id="ARBA00022679"/>
    </source>
</evidence>
<gene>
    <name evidence="4" type="ORF">GCM10009665_51720</name>
</gene>
<feature type="compositionally biased region" description="Low complexity" evidence="2">
    <location>
        <begin position="389"/>
        <end position="401"/>
    </location>
</feature>
<dbReference type="InterPro" id="IPR050426">
    <property type="entry name" value="Glycosyltransferase_28"/>
</dbReference>
<dbReference type="EMBL" id="BAAALF010000111">
    <property type="protein sequence ID" value="GAA1254769.1"/>
    <property type="molecule type" value="Genomic_DNA"/>
</dbReference>
<accession>A0ABN1WPH1</accession>
<proteinExistence type="predicted"/>
<evidence type="ECO:0000313" key="4">
    <source>
        <dbReference type="EMBL" id="GAA1254769.1"/>
    </source>
</evidence>
<dbReference type="PANTHER" id="PTHR48050">
    <property type="entry name" value="STEROL 3-BETA-GLUCOSYLTRANSFERASE"/>
    <property type="match status" value="1"/>
</dbReference>
<dbReference type="CDD" id="cd03784">
    <property type="entry name" value="GT1_Gtf-like"/>
    <property type="match status" value="1"/>
</dbReference>
<comment type="caution">
    <text evidence="4">The sequence shown here is derived from an EMBL/GenBank/DDBJ whole genome shotgun (WGS) entry which is preliminary data.</text>
</comment>
<sequence length="416" mass="42948">MSRVLFVVPPLVGHVNPTVGVAGELTARGHTVAWAGVPELVGALAGPRAEVLPCAVPSGQEAQRPPELRGPAALKFLWEAFLVPLAEAMAPGVEAAVRRFRPDLLVVDQQAVAGALVAERLGLPWATSATTSAEFTGALSGMPLVDGWIRGLLGDLRGRLGDPAQGGDPRFSPRLTLAFTTAELTGPLGPPPGPIRFVGPSITTRPTAADFPWPWLDPHRATVLVTLGTANGDTGTAFLTACRQAVRARAGRLQAVVVDPGRALGDPAPDPDVLVLPSVPQLPLLARTAAVICHAGHNTVCEALWHGVPLVVAPIRDDQPVVAGQVAAAGTGVRVRFGRVDATRIGRALDAVLDDPAHRGAARRIGASFRTAGGASAAATHLERLVTAEPAAEPAADPATEAVEHVTHPGPRTGRT</sequence>
<protein>
    <submittedName>
        <fullName evidence="4">Glycosyltransferase</fullName>
    </submittedName>
</protein>
<dbReference type="Gene3D" id="3.40.50.2000">
    <property type="entry name" value="Glycogen Phosphorylase B"/>
    <property type="match status" value="2"/>
</dbReference>
<feature type="domain" description="Erythromycin biosynthesis protein CIII-like C-terminal" evidence="3">
    <location>
        <begin position="273"/>
        <end position="367"/>
    </location>
</feature>
<evidence type="ECO:0000259" key="3">
    <source>
        <dbReference type="Pfam" id="PF06722"/>
    </source>
</evidence>
<keyword evidence="1" id="KW-0808">Transferase</keyword>
<dbReference type="InterPro" id="IPR010610">
    <property type="entry name" value="EryCIII-like_C"/>
</dbReference>
<evidence type="ECO:0000313" key="5">
    <source>
        <dbReference type="Proteomes" id="UP001500037"/>
    </source>
</evidence>
<reference evidence="4 5" key="1">
    <citation type="journal article" date="2019" name="Int. J. Syst. Evol. Microbiol.">
        <title>The Global Catalogue of Microorganisms (GCM) 10K type strain sequencing project: providing services to taxonomists for standard genome sequencing and annotation.</title>
        <authorList>
            <consortium name="The Broad Institute Genomics Platform"/>
            <consortium name="The Broad Institute Genome Sequencing Center for Infectious Disease"/>
            <person name="Wu L."/>
            <person name="Ma J."/>
        </authorList>
    </citation>
    <scope>NUCLEOTIDE SEQUENCE [LARGE SCALE GENOMIC DNA]</scope>
    <source>
        <strain evidence="4 5">JCM 13004</strain>
    </source>
</reference>
<dbReference type="Proteomes" id="UP001500037">
    <property type="component" value="Unassembled WGS sequence"/>
</dbReference>
<dbReference type="PANTHER" id="PTHR48050:SF13">
    <property type="entry name" value="STEROL 3-BETA-GLUCOSYLTRANSFERASE UGT80A2"/>
    <property type="match status" value="1"/>
</dbReference>
<name>A0ABN1WPH1_9ACTN</name>